<evidence type="ECO:0000313" key="3">
    <source>
        <dbReference type="Proteomes" id="UP000288716"/>
    </source>
</evidence>
<dbReference type="Proteomes" id="UP000288716">
    <property type="component" value="Unassembled WGS sequence"/>
</dbReference>
<gene>
    <name evidence="2" type="ORF">B4U80_05881</name>
</gene>
<sequence>MMSKAEQLGSCVYRLKSGNMSASERMKFKEKDELLSSLNEQQQQQTLTIHNGIQIGEILENCGLKYKCGQNEFAVHIHSGFESKKYPKLCVDGKYVMDEQLNNIGRGINVAVIDNISKSLIRVSNFDTYEKDSTNLETTLLTLRPGDILIAITFDEPSSKLSYISRLLFHEMGSAFAQNLQFRSSWYLITQKGINGYTPFEELHFPGGDGWGEPGVFRGCVPFQLKGTVVRPDKTIVENTKRQVVNEELTASKILHPLPISAEIINTPFVVWTGLTCSEYIPLTLETLIRQPGINVNNVIVFYHSNAACQSIVELIAVFGFKAKHVDLTNVDNVFTEIQRIVREIFPKAMQTIIIDENVLLSPDFLPYFGQLLPVLHFPNSKVVAISAFNDNSFGNTSECNNLVYRSNIDNYSLKFAAMIKNDFIIQANSNNESLSWSIENSSTNLNEIIIDEDILIPDVSRVYFALPSINVHLSDEKRTFFANYLKADIHVNMEEEVLLKDVDSLMTSEMYSQTVSALIAKSTSFDDIHKFDAY</sequence>
<name>A0A443S7S2_9ACAR</name>
<reference evidence="2 3" key="1">
    <citation type="journal article" date="2018" name="Gigascience">
        <title>Genomes of trombidid mites reveal novel predicted allergens and laterally-transferred genes associated with secondary metabolism.</title>
        <authorList>
            <person name="Dong X."/>
            <person name="Chaisiri K."/>
            <person name="Xia D."/>
            <person name="Armstrong S.D."/>
            <person name="Fang Y."/>
            <person name="Donnelly M.J."/>
            <person name="Kadowaki T."/>
            <person name="McGarry J.W."/>
            <person name="Darby A.C."/>
            <person name="Makepeace B.L."/>
        </authorList>
    </citation>
    <scope>NUCLEOTIDE SEQUENCE [LARGE SCALE GENOMIC DNA]</scope>
    <source>
        <strain evidence="2">UoL-UT</strain>
    </source>
</reference>
<evidence type="ECO:0000313" key="2">
    <source>
        <dbReference type="EMBL" id="RWS23606.1"/>
    </source>
</evidence>
<dbReference type="GO" id="GO:0047223">
    <property type="term" value="F:beta-1,3-galactosyl-O-glycosyl-glycoprotein beta-1,3-N-acetylglucosaminyltransferase activity"/>
    <property type="evidence" value="ECO:0007669"/>
    <property type="project" value="TreeGrafter"/>
</dbReference>
<dbReference type="InterPro" id="IPR052463">
    <property type="entry name" value="O-linked_mannose_GnT"/>
</dbReference>
<dbReference type="Gene3D" id="3.90.550.10">
    <property type="entry name" value="Spore Coat Polysaccharide Biosynthesis Protein SpsA, Chain A"/>
    <property type="match status" value="1"/>
</dbReference>
<feature type="domain" description="ILEI/PANDER" evidence="1">
    <location>
        <begin position="106"/>
        <end position="193"/>
    </location>
</feature>
<dbReference type="AlphaFoldDB" id="A0A443S7S2"/>
<dbReference type="InterPro" id="IPR039477">
    <property type="entry name" value="ILEI/PANDER_dom"/>
</dbReference>
<comment type="caution">
    <text evidence="2">The sequence shown here is derived from an EMBL/GenBank/DDBJ whole genome shotgun (WGS) entry which is preliminary data.</text>
</comment>
<dbReference type="GO" id="GO:0016266">
    <property type="term" value="P:protein O-linked glycosylation via N-acetyl-galactosamine"/>
    <property type="evidence" value="ECO:0007669"/>
    <property type="project" value="TreeGrafter"/>
</dbReference>
<dbReference type="InterPro" id="IPR029044">
    <property type="entry name" value="Nucleotide-diphossugar_trans"/>
</dbReference>
<dbReference type="EMBL" id="NCKV01006159">
    <property type="protein sequence ID" value="RWS23606.1"/>
    <property type="molecule type" value="Genomic_DNA"/>
</dbReference>
<proteinExistence type="predicted"/>
<dbReference type="Pfam" id="PF15711">
    <property type="entry name" value="ILEI"/>
    <property type="match status" value="1"/>
</dbReference>
<organism evidence="2 3">
    <name type="scientific">Leptotrombidium deliense</name>
    <dbReference type="NCBI Taxonomy" id="299467"/>
    <lineage>
        <taxon>Eukaryota</taxon>
        <taxon>Metazoa</taxon>
        <taxon>Ecdysozoa</taxon>
        <taxon>Arthropoda</taxon>
        <taxon>Chelicerata</taxon>
        <taxon>Arachnida</taxon>
        <taxon>Acari</taxon>
        <taxon>Acariformes</taxon>
        <taxon>Trombidiformes</taxon>
        <taxon>Prostigmata</taxon>
        <taxon>Anystina</taxon>
        <taxon>Parasitengona</taxon>
        <taxon>Trombiculoidea</taxon>
        <taxon>Trombiculidae</taxon>
        <taxon>Leptotrombidium</taxon>
    </lineage>
</organism>
<protein>
    <submittedName>
        <fullName evidence="2">Protein O-linked-mannose beta-1:2-N-acetylglucosaminyltransferase 1-like protein</fullName>
    </submittedName>
</protein>
<dbReference type="PANTHER" id="PTHR46396:SF2">
    <property type="entry name" value="ILEI_PANDER DOMAIN-CONTAINING PROTEIN"/>
    <property type="match status" value="1"/>
</dbReference>
<dbReference type="PROSITE" id="PS52031">
    <property type="entry name" value="GG_LECTIN"/>
    <property type="match status" value="1"/>
</dbReference>
<dbReference type="VEuPathDB" id="VectorBase:LDEU008434"/>
<keyword evidence="3" id="KW-1185">Reference proteome</keyword>
<dbReference type="GO" id="GO:0000139">
    <property type="term" value="C:Golgi membrane"/>
    <property type="evidence" value="ECO:0007669"/>
    <property type="project" value="TreeGrafter"/>
</dbReference>
<dbReference type="PANTHER" id="PTHR46396">
    <property type="entry name" value="PROTEIN O-LINKED-MANNOSE BETA-1,2-N-ACETYLGLUCOSAMINYLTRANSFERASE 1"/>
    <property type="match status" value="1"/>
</dbReference>
<evidence type="ECO:0000259" key="1">
    <source>
        <dbReference type="Pfam" id="PF15711"/>
    </source>
</evidence>
<keyword evidence="2" id="KW-0328">Glycosyltransferase</keyword>
<feature type="non-terminal residue" evidence="2">
    <location>
        <position position="535"/>
    </location>
</feature>
<accession>A0A443S7S2</accession>
<dbReference type="OrthoDB" id="440755at2759"/>
<dbReference type="STRING" id="299467.A0A443S7S2"/>
<keyword evidence="2" id="KW-0808">Transferase</keyword>